<feature type="transmembrane region" description="Helical" evidence="16">
    <location>
        <begin position="160"/>
        <end position="176"/>
    </location>
</feature>
<evidence type="ECO:0000256" key="6">
    <source>
        <dbReference type="ARBA" id="ARBA00022679"/>
    </source>
</evidence>
<dbReference type="NCBIfam" id="TIGR02614">
    <property type="entry name" value="ftsW"/>
    <property type="match status" value="1"/>
</dbReference>
<keyword evidence="19" id="KW-1185">Reference proteome</keyword>
<evidence type="ECO:0000256" key="2">
    <source>
        <dbReference type="ARBA" id="ARBA00004752"/>
    </source>
</evidence>
<keyword evidence="8 16" id="KW-0133">Cell shape</keyword>
<keyword evidence="3 16" id="KW-1003">Cell membrane</keyword>
<feature type="region of interest" description="Disordered" evidence="17">
    <location>
        <begin position="1"/>
        <end position="33"/>
    </location>
</feature>
<keyword evidence="6 16" id="KW-0808">Transferase</keyword>
<evidence type="ECO:0000256" key="14">
    <source>
        <dbReference type="ARBA" id="ARBA00038053"/>
    </source>
</evidence>
<comment type="pathway">
    <text evidence="2 16">Cell wall biogenesis; peptidoglycan biosynthesis.</text>
</comment>
<evidence type="ECO:0000256" key="5">
    <source>
        <dbReference type="ARBA" id="ARBA00022676"/>
    </source>
</evidence>
<comment type="catalytic activity">
    <reaction evidence="15 16">
        <text>[GlcNAc-(1-&gt;4)-Mur2Ac(oyl-L-Ala-gamma-D-Glu-L-Lys-D-Ala-D-Ala)](n)-di-trans,octa-cis-undecaprenyl diphosphate + beta-D-GlcNAc-(1-&gt;4)-Mur2Ac(oyl-L-Ala-gamma-D-Glu-L-Lys-D-Ala-D-Ala)-di-trans,octa-cis-undecaprenyl diphosphate = [GlcNAc-(1-&gt;4)-Mur2Ac(oyl-L-Ala-gamma-D-Glu-L-Lys-D-Ala-D-Ala)](n+1)-di-trans,octa-cis-undecaprenyl diphosphate + di-trans,octa-cis-undecaprenyl diphosphate + H(+)</text>
        <dbReference type="Rhea" id="RHEA:23708"/>
        <dbReference type="Rhea" id="RHEA-COMP:9602"/>
        <dbReference type="Rhea" id="RHEA-COMP:9603"/>
        <dbReference type="ChEBI" id="CHEBI:15378"/>
        <dbReference type="ChEBI" id="CHEBI:58405"/>
        <dbReference type="ChEBI" id="CHEBI:60033"/>
        <dbReference type="ChEBI" id="CHEBI:78435"/>
        <dbReference type="EC" id="2.4.99.28"/>
    </reaction>
</comment>
<dbReference type="GO" id="GO:0032153">
    <property type="term" value="C:cell division site"/>
    <property type="evidence" value="ECO:0007669"/>
    <property type="project" value="UniProtKB-UniRule"/>
</dbReference>
<evidence type="ECO:0000256" key="11">
    <source>
        <dbReference type="ARBA" id="ARBA00023136"/>
    </source>
</evidence>
<dbReference type="AlphaFoldDB" id="A0A7I8BM52"/>
<dbReference type="HAMAP" id="MF_00913">
    <property type="entry name" value="PGT_FtsW_proteobact"/>
    <property type="match status" value="1"/>
</dbReference>
<feature type="transmembrane region" description="Helical" evidence="16">
    <location>
        <begin position="311"/>
        <end position="336"/>
    </location>
</feature>
<comment type="function">
    <text evidence="16">Peptidoglycan polymerase that is essential for cell division.</text>
</comment>
<feature type="compositionally biased region" description="Basic and acidic residues" evidence="17">
    <location>
        <begin position="532"/>
        <end position="563"/>
    </location>
</feature>
<evidence type="ECO:0000256" key="8">
    <source>
        <dbReference type="ARBA" id="ARBA00022960"/>
    </source>
</evidence>
<keyword evidence="13 16" id="KW-0961">Cell wall biogenesis/degradation</keyword>
<keyword evidence="12 16" id="KW-0131">Cell cycle</keyword>
<dbReference type="GO" id="GO:0005886">
    <property type="term" value="C:plasma membrane"/>
    <property type="evidence" value="ECO:0007669"/>
    <property type="project" value="UniProtKB-SubCell"/>
</dbReference>
<feature type="transmembrane region" description="Helical" evidence="16">
    <location>
        <begin position="88"/>
        <end position="111"/>
    </location>
</feature>
<feature type="transmembrane region" description="Helical" evidence="16">
    <location>
        <begin position="211"/>
        <end position="228"/>
    </location>
</feature>
<evidence type="ECO:0000256" key="4">
    <source>
        <dbReference type="ARBA" id="ARBA00022618"/>
    </source>
</evidence>
<name>A0A7I8BM52_9BURK</name>
<dbReference type="EC" id="2.4.99.28" evidence="16"/>
<dbReference type="EMBL" id="AP023174">
    <property type="protein sequence ID" value="BCF89752.1"/>
    <property type="molecule type" value="Genomic_DNA"/>
</dbReference>
<keyword evidence="16" id="KW-0997">Cell inner membrane</keyword>
<dbReference type="GO" id="GO:0043093">
    <property type="term" value="P:FtsZ-dependent cytokinesis"/>
    <property type="evidence" value="ECO:0007669"/>
    <property type="project" value="UniProtKB-UniRule"/>
</dbReference>
<reference evidence="18 19" key="1">
    <citation type="journal article" date="2020" name="Genes (Basel)">
        <title>Genomic Comparison of Insect Gut Symbionts from Divergent Burkholderia Subclades.</title>
        <authorList>
            <person name="Takeshita K."/>
            <person name="Kikuchi Y."/>
        </authorList>
    </citation>
    <scope>NUCLEOTIDE SEQUENCE [LARGE SCALE GENOMIC DNA]</scope>
    <source>
        <strain evidence="18 19">PGU16</strain>
    </source>
</reference>
<dbReference type="Proteomes" id="UP000510888">
    <property type="component" value="Chromosome 1"/>
</dbReference>
<dbReference type="KEGG" id="plad:PPGU16_28190"/>
<evidence type="ECO:0000256" key="3">
    <source>
        <dbReference type="ARBA" id="ARBA00022475"/>
    </source>
</evidence>
<dbReference type="Pfam" id="PF01098">
    <property type="entry name" value="FTSW_RODA_SPOVE"/>
    <property type="match status" value="1"/>
</dbReference>
<feature type="transmembrane region" description="Helical" evidence="16">
    <location>
        <begin position="348"/>
        <end position="367"/>
    </location>
</feature>
<dbReference type="GO" id="GO:0015648">
    <property type="term" value="F:lipid-linked peptidoglycan transporter activity"/>
    <property type="evidence" value="ECO:0007669"/>
    <property type="project" value="TreeGrafter"/>
</dbReference>
<evidence type="ECO:0000256" key="16">
    <source>
        <dbReference type="HAMAP-Rule" id="MF_00913"/>
    </source>
</evidence>
<feature type="transmembrane region" description="Helical" evidence="16">
    <location>
        <begin position="235"/>
        <end position="253"/>
    </location>
</feature>
<feature type="transmembrane region" description="Helical" evidence="16">
    <location>
        <begin position="188"/>
        <end position="205"/>
    </location>
</feature>
<keyword evidence="9 16" id="KW-0573">Peptidoglycan synthesis</keyword>
<evidence type="ECO:0000256" key="10">
    <source>
        <dbReference type="ARBA" id="ARBA00022989"/>
    </source>
</evidence>
<feature type="region of interest" description="Disordered" evidence="17">
    <location>
        <begin position="427"/>
        <end position="496"/>
    </location>
</feature>
<dbReference type="GO" id="GO:0071555">
    <property type="term" value="P:cell wall organization"/>
    <property type="evidence" value="ECO:0007669"/>
    <property type="project" value="UniProtKB-KW"/>
</dbReference>
<feature type="transmembrane region" description="Helical" evidence="16">
    <location>
        <begin position="387"/>
        <end position="410"/>
    </location>
</feature>
<sequence length="581" mass="63486">MSWTERFGSQLGKQRGSAGGATTAERTSRTGGLSSAVNGVRPLRSRMLDYDHSLLWVVVALLGLGIVMVYSASITMPDSPKYAAYHDYAFLVRQLLFVVMGSVAGVIAFRVPISTWDKYAPKLFLIALVALVIVLIPHVGKGVNGARRWIPLGITNMQPSEIMKLAVTIYAANYTVRKQEYMHSFAKGFLPMGFAVGVVGMLLLLEPDMGAFMVIAAIAMGVLFLGGVNGKIFGGLVATAVGTFTLLVWASPWRRERIFAYLDPWDDRYAQGKAYQLTHSLIAFGRGEWFGVGLGGSVEKLNYLPEAHTDFILAVIGEELGFVGVLVVILMFYWIVRRSFEIGRQALALDRTFAGLVAKGVGIWFGAQTFINMGVNLGLLPTKGLTLPLVSYGGSGILLNCVAVAVLMRVDYENRVLMRGARYDDATTHADGDGRRDRGTRVPGPRRRAPDAGVGLARRVARQSCRHGSDARPETRYSDGVREVRRPARQGYEDQADAACESAARVHAESLGAASGEARCRARHGRLHHVPGWRDDGTERHAARAARTEFDRRSREQGAREARQAGARRVSGCIAERGMDR</sequence>
<feature type="transmembrane region" description="Helical" evidence="16">
    <location>
        <begin position="54"/>
        <end position="76"/>
    </location>
</feature>
<evidence type="ECO:0000313" key="19">
    <source>
        <dbReference type="Proteomes" id="UP000510888"/>
    </source>
</evidence>
<dbReference type="GO" id="GO:0008360">
    <property type="term" value="P:regulation of cell shape"/>
    <property type="evidence" value="ECO:0007669"/>
    <property type="project" value="UniProtKB-KW"/>
</dbReference>
<keyword evidence="10 16" id="KW-1133">Transmembrane helix</keyword>
<evidence type="ECO:0000313" key="18">
    <source>
        <dbReference type="EMBL" id="BCF89752.1"/>
    </source>
</evidence>
<evidence type="ECO:0000256" key="15">
    <source>
        <dbReference type="ARBA" id="ARBA00049902"/>
    </source>
</evidence>
<dbReference type="PANTHER" id="PTHR30474:SF2">
    <property type="entry name" value="PEPTIDOGLYCAN GLYCOSYLTRANSFERASE FTSW-RELATED"/>
    <property type="match status" value="1"/>
</dbReference>
<evidence type="ECO:0000256" key="13">
    <source>
        <dbReference type="ARBA" id="ARBA00023316"/>
    </source>
</evidence>
<evidence type="ECO:0000256" key="12">
    <source>
        <dbReference type="ARBA" id="ARBA00023306"/>
    </source>
</evidence>
<dbReference type="UniPathway" id="UPA00219"/>
<comment type="subcellular location">
    <subcellularLocation>
        <location evidence="16">Cell inner membrane</location>
        <topology evidence="16">Multi-pass membrane protein</topology>
    </subcellularLocation>
    <subcellularLocation>
        <location evidence="1">Cell membrane</location>
        <topology evidence="1">Multi-pass membrane protein</topology>
    </subcellularLocation>
    <text evidence="16">Localizes to the division septum.</text>
</comment>
<feature type="transmembrane region" description="Helical" evidence="16">
    <location>
        <begin position="123"/>
        <end position="140"/>
    </location>
</feature>
<proteinExistence type="inferred from homology"/>
<dbReference type="InterPro" id="IPR001182">
    <property type="entry name" value="FtsW/RodA"/>
</dbReference>
<evidence type="ECO:0000256" key="17">
    <source>
        <dbReference type="SAM" id="MobiDB-lite"/>
    </source>
</evidence>
<accession>A0A7I8BM52</accession>
<dbReference type="PANTHER" id="PTHR30474">
    <property type="entry name" value="CELL CYCLE PROTEIN"/>
    <property type="match status" value="1"/>
</dbReference>
<keyword evidence="7 16" id="KW-0812">Transmembrane</keyword>
<keyword evidence="11 16" id="KW-0472">Membrane</keyword>
<comment type="similarity">
    <text evidence="14 16">Belongs to the SEDS family. FtsW subfamily.</text>
</comment>
<feature type="compositionally biased region" description="Basic and acidic residues" evidence="17">
    <location>
        <begin position="467"/>
        <end position="486"/>
    </location>
</feature>
<feature type="compositionally biased region" description="Basic and acidic residues" evidence="17">
    <location>
        <begin position="427"/>
        <end position="440"/>
    </location>
</feature>
<keyword evidence="5 16" id="KW-0328">Glycosyltransferase</keyword>
<evidence type="ECO:0000256" key="1">
    <source>
        <dbReference type="ARBA" id="ARBA00004651"/>
    </source>
</evidence>
<gene>
    <name evidence="16" type="primary">ftsW</name>
    <name evidence="18" type="ORF">PPGU16_28190</name>
</gene>
<evidence type="ECO:0000256" key="9">
    <source>
        <dbReference type="ARBA" id="ARBA00022984"/>
    </source>
</evidence>
<feature type="region of interest" description="Disordered" evidence="17">
    <location>
        <begin position="528"/>
        <end position="581"/>
    </location>
</feature>
<protein>
    <recommendedName>
        <fullName evidence="16">Probable peptidoglycan glycosyltransferase FtsW</fullName>
        <shortName evidence="16">PGT</shortName>
        <ecNumber evidence="16">2.4.99.28</ecNumber>
    </recommendedName>
    <alternativeName>
        <fullName evidence="16">Cell division protein FtsW</fullName>
    </alternativeName>
    <alternativeName>
        <fullName evidence="16">Cell wall polymerase</fullName>
    </alternativeName>
    <alternativeName>
        <fullName evidence="16">Peptidoglycan polymerase</fullName>
        <shortName evidence="16">PG polymerase</shortName>
    </alternativeName>
</protein>
<keyword evidence="4 16" id="KW-0132">Cell division</keyword>
<dbReference type="InterPro" id="IPR013437">
    <property type="entry name" value="FtsW"/>
</dbReference>
<dbReference type="GO" id="GO:0008955">
    <property type="term" value="F:peptidoglycan glycosyltransferase activity"/>
    <property type="evidence" value="ECO:0007669"/>
    <property type="project" value="UniProtKB-UniRule"/>
</dbReference>
<dbReference type="GO" id="GO:0009252">
    <property type="term" value="P:peptidoglycan biosynthetic process"/>
    <property type="evidence" value="ECO:0007669"/>
    <property type="project" value="UniProtKB-UniRule"/>
</dbReference>
<organism evidence="18 19">
    <name type="scientific">Paraburkholderia largidicola</name>
    <dbReference type="NCBI Taxonomy" id="3014751"/>
    <lineage>
        <taxon>Bacteria</taxon>
        <taxon>Pseudomonadati</taxon>
        <taxon>Pseudomonadota</taxon>
        <taxon>Betaproteobacteria</taxon>
        <taxon>Burkholderiales</taxon>
        <taxon>Burkholderiaceae</taxon>
        <taxon>Paraburkholderia</taxon>
    </lineage>
</organism>
<evidence type="ECO:0000256" key="7">
    <source>
        <dbReference type="ARBA" id="ARBA00022692"/>
    </source>
</evidence>